<evidence type="ECO:0000259" key="14">
    <source>
        <dbReference type="PROSITE" id="PS50304"/>
    </source>
</evidence>
<organism evidence="17">
    <name type="scientific">Clastoptera arizonana</name>
    <name type="common">Arizona spittle bug</name>
    <dbReference type="NCBI Taxonomy" id="38151"/>
    <lineage>
        <taxon>Eukaryota</taxon>
        <taxon>Metazoa</taxon>
        <taxon>Ecdysozoa</taxon>
        <taxon>Arthropoda</taxon>
        <taxon>Hexapoda</taxon>
        <taxon>Insecta</taxon>
        <taxon>Pterygota</taxon>
        <taxon>Neoptera</taxon>
        <taxon>Paraneoptera</taxon>
        <taxon>Hemiptera</taxon>
        <taxon>Auchenorrhyncha</taxon>
        <taxon>Cercopoidea</taxon>
        <taxon>Clastopteridae</taxon>
        <taxon>Clastoptera</taxon>
    </lineage>
</organism>
<keyword evidence="5" id="KW-0221">Differentiation</keyword>
<feature type="domain" description="Helicase ATP-binding" evidence="15">
    <location>
        <begin position="533"/>
        <end position="724"/>
    </location>
</feature>
<reference evidence="17" key="1">
    <citation type="submission" date="2015-12" db="EMBL/GenBank/DDBJ databases">
        <title>De novo transcriptome assembly of four potential Pierce s Disease insect vectors from Arizona vineyards.</title>
        <authorList>
            <person name="Tassone E.E."/>
        </authorList>
    </citation>
    <scope>NUCLEOTIDE SEQUENCE</scope>
</reference>
<evidence type="ECO:0000256" key="6">
    <source>
        <dbReference type="ARBA" id="ARBA00022801"/>
    </source>
</evidence>
<feature type="compositionally biased region" description="Basic and acidic residues" evidence="13">
    <location>
        <begin position="334"/>
        <end position="348"/>
    </location>
</feature>
<dbReference type="Gene3D" id="2.40.50.90">
    <property type="match status" value="1"/>
</dbReference>
<feature type="region of interest" description="Disordered" evidence="13">
    <location>
        <begin position="309"/>
        <end position="348"/>
    </location>
</feature>
<evidence type="ECO:0000256" key="11">
    <source>
        <dbReference type="ARBA" id="ARBA00023254"/>
    </source>
</evidence>
<feature type="non-terminal residue" evidence="17">
    <location>
        <position position="1"/>
    </location>
</feature>
<evidence type="ECO:0000256" key="7">
    <source>
        <dbReference type="ARBA" id="ARBA00022806"/>
    </source>
</evidence>
<dbReference type="SUPFAM" id="SSF49764">
    <property type="entry name" value="HSP20-like chaperones"/>
    <property type="match status" value="1"/>
</dbReference>
<dbReference type="PROSITE" id="PS50304">
    <property type="entry name" value="TUDOR"/>
    <property type="match status" value="1"/>
</dbReference>
<feature type="domain" description="Tudor" evidence="14">
    <location>
        <begin position="1279"/>
        <end position="1337"/>
    </location>
</feature>
<feature type="domain" description="CS" evidence="16">
    <location>
        <begin position="1550"/>
        <end position="1637"/>
    </location>
</feature>
<keyword evidence="9" id="KW-0744">Spermatogenesis</keyword>
<dbReference type="InterPro" id="IPR014001">
    <property type="entry name" value="Helicase_ATP-bd"/>
</dbReference>
<dbReference type="Pfam" id="PF00567">
    <property type="entry name" value="TUDOR"/>
    <property type="match status" value="2"/>
</dbReference>
<dbReference type="InterPro" id="IPR007052">
    <property type="entry name" value="CS_dom"/>
</dbReference>
<dbReference type="SUPFAM" id="SSF52540">
    <property type="entry name" value="P-loop containing nucleoside triphosphate hydrolases"/>
    <property type="match status" value="2"/>
</dbReference>
<evidence type="ECO:0000256" key="2">
    <source>
        <dbReference type="ARBA" id="ARBA00022473"/>
    </source>
</evidence>
<accession>A0A1B6D2Y8</accession>
<dbReference type="InterPro" id="IPR008978">
    <property type="entry name" value="HSP20-like_chaperone"/>
</dbReference>
<dbReference type="EMBL" id="GEDC01017254">
    <property type="protein sequence ID" value="JAS20044.1"/>
    <property type="molecule type" value="Transcribed_RNA"/>
</dbReference>
<dbReference type="GO" id="GO:0016787">
    <property type="term" value="F:hydrolase activity"/>
    <property type="evidence" value="ECO:0007669"/>
    <property type="project" value="UniProtKB-KW"/>
</dbReference>
<evidence type="ECO:0000256" key="1">
    <source>
        <dbReference type="ARBA" id="ARBA00012552"/>
    </source>
</evidence>
<dbReference type="GO" id="GO:0003676">
    <property type="term" value="F:nucleic acid binding"/>
    <property type="evidence" value="ECO:0007669"/>
    <property type="project" value="InterPro"/>
</dbReference>
<keyword evidence="7" id="KW-0347">Helicase</keyword>
<evidence type="ECO:0000256" key="12">
    <source>
        <dbReference type="ARBA" id="ARBA00047984"/>
    </source>
</evidence>
<dbReference type="InterPro" id="IPR027417">
    <property type="entry name" value="P-loop_NTPase"/>
</dbReference>
<dbReference type="Gene3D" id="2.30.30.140">
    <property type="match status" value="2"/>
</dbReference>
<feature type="region of interest" description="Disordered" evidence="13">
    <location>
        <begin position="1502"/>
        <end position="1523"/>
    </location>
</feature>
<dbReference type="Gene3D" id="3.40.50.300">
    <property type="entry name" value="P-loop containing nucleotide triphosphate hydrolases"/>
    <property type="match status" value="2"/>
</dbReference>
<sequence length="1707" mass="194749">ETESSSLYSSSTFTGSKNNMYSLLEKLEKLKNLEKHLKIDDKKSELENIKSGMEKKLVDFEENKVEKCTSDTLQTNISNPKHSILEKSTSNSVHISKTENEQSDLKYAKCQIINSAISTELKGKTIPELKEIIETESLHSSSSTCTGSKNSIYSLLDKLKKFEKHLNIDDKKSVAANSTSCIEKNIADIEEIKDTKYLADTLQTNSVHKLKTENKQSDLNPLKCQIIYSAISIEHEGKRKNTSELKEIIETSSLTGSKNSLSSLLDKMKNFEKHLKIDDKKSEPEIIKSAIEKNSSDIEEIKDKTFSADPLQTKSSKLKHASLENSASNRVHKLKTENEHPSELEGKTIPELKEIIDSSSLYSSSSSTGSKCSPSSLLDKMREFTRIKEANKNIKLDVKQNREISNNTENGYKTDDNSSSLLDSLNYTSDFPEDDIFSSCLMTDSQISLKSSIKSSDSSNTNLHLMKYSENQNRLAVKGCFDLMQYDPVLVHGNKSYSPIKKLYGAPKMDSQIYKKSENCGLRDLTKIQKYTYPIIIDQQNVVLVGPQQSGKALAYILPLLCLMKQKENYNQLPNGGGPYAIIIVNGWKKVEEIYKMCIQLLQSVPELNVQMAFRDGNEIDKLINLANGCDLLISTPRYILNLLEYKYILKLDRLCHFVLGNFDLLLKSFLPELQEILKLLKKEISFRTQKVMDAPVQVIVVSQNWSPSLEELTLNILKDPIICISSFLEAAVYAKLQSKLVLLKPENKIPKLIDLLEKRPKNRKSVVICVTPEEVKSITLAAKTKNIDVLSIHHELSHIYSTDLQNVWALKNPYDEPILVCTDVVLEELGVLDAENLIHFSLPISKSLFSFRFRCLFHAFRSIFNPDDQKSCDVYILTDETNEIQLPEITQFLHRTGIKVPPTLDETVAIILKQQEENKVGVSFCDNLKQFGQCWEQTKCEMRHILKKDEDTSKNVPQSGAIKMTITHIHNACHYSVRLLEHHNGTAWVQHAQNYLQIYKDVNDYYQNKNSRHLHGHPKVGDIAAIKNKIFNKTYERVKVLQILNYDCKNNPYKISVKMLDRGEVIECQSLELLNLPGELKFYPPQSIDVYICNLLPTDLDTSWNSSIEKIVWSWIEKLSKENLDSSFTGKIVLSLCDELWLDPFTCSEWLSYCKTSFEHMSFRENLLKGNLAVDNPNHLTNLYKLCEDADISYLPITLETQTNLPSSGISILKKKNKIEPQWANLDRDLYITVHLIFPQSFNVLFLRHAAFQDRLYILEKDIETYLKNKQSKISNGSLEPGDICLTKDPVQDRWVRGMVKQNEDEKLEVLLVDYGEIIDVCWDDVKMICPEFITRLPFQIIECCLVGVECESEEQQDEAIEFLSNCTQKDGDCVDIVVKVCDLELKANITGGRKYKVLLITKEGVVLNEELVAEQNIGTWRTEEKHYIDNLEPNEELLAEKNIGTLQTEEEHVTDSLYQNQIKNMDSMTYLLKNLEKGAFDIEMNGDLSSSVLLSDEVNTSTTDKKVSPPKQSGEVKKNETSVKLANQDLNETPAHKNVHLSDFLSYGTCPNLVWRQTEQSICIQVMLNEVKEYRLIVKVRSLYFSTIHNDKFYGLNLDLYGGCEPDGVSHSAKGFYVEIKLKKLLKGFSWPRLIHDTKKFAFIKTSLEHYEETEPFIDGFTTWTDLKTFKLDQIAKEDSESSLSSKSDICESDQNIIDLSDPFY</sequence>
<evidence type="ECO:0000256" key="10">
    <source>
        <dbReference type="ARBA" id="ARBA00023158"/>
    </source>
</evidence>
<keyword evidence="6" id="KW-0378">Hydrolase</keyword>
<keyword evidence="4" id="KW-0547">Nucleotide-binding</keyword>
<dbReference type="InterPro" id="IPR002999">
    <property type="entry name" value="Tudor"/>
</dbReference>
<dbReference type="GO" id="GO:0005737">
    <property type="term" value="C:cytoplasm"/>
    <property type="evidence" value="ECO:0007669"/>
    <property type="project" value="UniProtKB-ARBA"/>
</dbReference>
<dbReference type="EC" id="3.6.4.13" evidence="1"/>
<evidence type="ECO:0000256" key="13">
    <source>
        <dbReference type="SAM" id="MobiDB-lite"/>
    </source>
</evidence>
<dbReference type="Gene3D" id="2.60.40.790">
    <property type="match status" value="1"/>
</dbReference>
<evidence type="ECO:0000256" key="3">
    <source>
        <dbReference type="ARBA" id="ARBA00022737"/>
    </source>
</evidence>
<evidence type="ECO:0000259" key="15">
    <source>
        <dbReference type="PROSITE" id="PS51192"/>
    </source>
</evidence>
<dbReference type="GO" id="GO:0003724">
    <property type="term" value="F:RNA helicase activity"/>
    <property type="evidence" value="ECO:0007669"/>
    <property type="project" value="UniProtKB-EC"/>
</dbReference>
<dbReference type="SUPFAM" id="SSF63748">
    <property type="entry name" value="Tudor/PWWP/MBT"/>
    <property type="match status" value="2"/>
</dbReference>
<dbReference type="GO" id="GO:0007283">
    <property type="term" value="P:spermatogenesis"/>
    <property type="evidence" value="ECO:0007669"/>
    <property type="project" value="UniProtKB-KW"/>
</dbReference>
<dbReference type="GO" id="GO:0005524">
    <property type="term" value="F:ATP binding"/>
    <property type="evidence" value="ECO:0007669"/>
    <property type="project" value="UniProtKB-KW"/>
</dbReference>
<proteinExistence type="predicted"/>
<name>A0A1B6D2Y8_9HEMI</name>
<dbReference type="PANTHER" id="PTHR22655">
    <property type="entry name" value="ATP-DEPENDENT RNA HELICASE TDRD12-RELATED"/>
    <property type="match status" value="1"/>
</dbReference>
<evidence type="ECO:0000313" key="17">
    <source>
        <dbReference type="EMBL" id="JAS20044.1"/>
    </source>
</evidence>
<evidence type="ECO:0000256" key="4">
    <source>
        <dbReference type="ARBA" id="ARBA00022741"/>
    </source>
</evidence>
<dbReference type="GO" id="GO:0051321">
    <property type="term" value="P:meiotic cell cycle"/>
    <property type="evidence" value="ECO:0007669"/>
    <property type="project" value="UniProtKB-KW"/>
</dbReference>
<dbReference type="InterPro" id="IPR011545">
    <property type="entry name" value="DEAD/DEAH_box_helicase_dom"/>
</dbReference>
<keyword evidence="8" id="KW-0067">ATP-binding</keyword>
<evidence type="ECO:0000259" key="16">
    <source>
        <dbReference type="PROSITE" id="PS51203"/>
    </source>
</evidence>
<protein>
    <recommendedName>
        <fullName evidence="1">RNA helicase</fullName>
        <ecNumber evidence="1">3.6.4.13</ecNumber>
    </recommendedName>
</protein>
<dbReference type="Pfam" id="PF00270">
    <property type="entry name" value="DEAD"/>
    <property type="match status" value="1"/>
</dbReference>
<dbReference type="InterPro" id="IPR035437">
    <property type="entry name" value="SNase_OB-fold_sf"/>
</dbReference>
<dbReference type="PROSITE" id="PS51192">
    <property type="entry name" value="HELICASE_ATP_BIND_1"/>
    <property type="match status" value="1"/>
</dbReference>
<keyword evidence="3" id="KW-0677">Repeat</keyword>
<keyword evidence="10" id="KW-0943">RNA-mediated gene silencing</keyword>
<evidence type="ECO:0000256" key="8">
    <source>
        <dbReference type="ARBA" id="ARBA00022840"/>
    </source>
</evidence>
<comment type="catalytic activity">
    <reaction evidence="12">
        <text>ATP + H2O = ADP + phosphate + H(+)</text>
        <dbReference type="Rhea" id="RHEA:13065"/>
        <dbReference type="ChEBI" id="CHEBI:15377"/>
        <dbReference type="ChEBI" id="CHEBI:15378"/>
        <dbReference type="ChEBI" id="CHEBI:30616"/>
        <dbReference type="ChEBI" id="CHEBI:43474"/>
        <dbReference type="ChEBI" id="CHEBI:456216"/>
        <dbReference type="EC" id="3.6.4.13"/>
    </reaction>
</comment>
<dbReference type="PANTHER" id="PTHR22655:SF2">
    <property type="entry name" value="ATP-DEPENDENT RNA HELICASE TDRD12-RELATED"/>
    <property type="match status" value="1"/>
</dbReference>
<keyword evidence="11" id="KW-0469">Meiosis</keyword>
<keyword evidence="2" id="KW-0217">Developmental protein</keyword>
<dbReference type="PROSITE" id="PS51203">
    <property type="entry name" value="CS"/>
    <property type="match status" value="1"/>
</dbReference>
<dbReference type="CDD" id="cd20435">
    <property type="entry name" value="Tudor_TDRD12_rpt2"/>
    <property type="match status" value="1"/>
</dbReference>
<gene>
    <name evidence="17" type="ORF">g.34811</name>
</gene>
<dbReference type="SMART" id="SM00487">
    <property type="entry name" value="DEXDc"/>
    <property type="match status" value="1"/>
</dbReference>
<evidence type="ECO:0000256" key="9">
    <source>
        <dbReference type="ARBA" id="ARBA00022871"/>
    </source>
</evidence>
<dbReference type="SMART" id="SM00333">
    <property type="entry name" value="TUDOR"/>
    <property type="match status" value="1"/>
</dbReference>
<dbReference type="GO" id="GO:0042078">
    <property type="term" value="P:germ-line stem cell division"/>
    <property type="evidence" value="ECO:0007669"/>
    <property type="project" value="TreeGrafter"/>
</dbReference>
<dbReference type="GO" id="GO:0031047">
    <property type="term" value="P:regulatory ncRNA-mediated gene silencing"/>
    <property type="evidence" value="ECO:0007669"/>
    <property type="project" value="UniProtKB-KW"/>
</dbReference>
<evidence type="ECO:0000256" key="5">
    <source>
        <dbReference type="ARBA" id="ARBA00022782"/>
    </source>
</evidence>